<organism evidence="2 3">
    <name type="scientific">Hibiscus sabdariffa</name>
    <name type="common">roselle</name>
    <dbReference type="NCBI Taxonomy" id="183260"/>
    <lineage>
        <taxon>Eukaryota</taxon>
        <taxon>Viridiplantae</taxon>
        <taxon>Streptophyta</taxon>
        <taxon>Embryophyta</taxon>
        <taxon>Tracheophyta</taxon>
        <taxon>Spermatophyta</taxon>
        <taxon>Magnoliopsida</taxon>
        <taxon>eudicotyledons</taxon>
        <taxon>Gunneridae</taxon>
        <taxon>Pentapetalae</taxon>
        <taxon>rosids</taxon>
        <taxon>malvids</taxon>
        <taxon>Malvales</taxon>
        <taxon>Malvaceae</taxon>
        <taxon>Malvoideae</taxon>
        <taxon>Hibiscus</taxon>
    </lineage>
</organism>
<evidence type="ECO:0000313" key="2">
    <source>
        <dbReference type="EMBL" id="KAK8568960.1"/>
    </source>
</evidence>
<keyword evidence="1" id="KW-0472">Membrane</keyword>
<feature type="transmembrane region" description="Helical" evidence="1">
    <location>
        <begin position="12"/>
        <end position="33"/>
    </location>
</feature>
<name>A0ABR2F1Z2_9ROSI</name>
<evidence type="ECO:0000256" key="1">
    <source>
        <dbReference type="SAM" id="Phobius"/>
    </source>
</evidence>
<dbReference type="EMBL" id="JBBPBM010000009">
    <property type="protein sequence ID" value="KAK8568960.1"/>
    <property type="molecule type" value="Genomic_DNA"/>
</dbReference>
<dbReference type="Proteomes" id="UP001472677">
    <property type="component" value="Unassembled WGS sequence"/>
</dbReference>
<sequence length="97" mass="10550">MVGGEVAPSPFVVSVFVLGPCFFSLLSLCYGLAVDEKVVPVITFTAFSAFVGFLYLQFNFSVISVMKSAWMNTTLDLKINSFHCSIESLRVSSSHGI</sequence>
<reference evidence="2 3" key="1">
    <citation type="journal article" date="2024" name="G3 (Bethesda)">
        <title>Genome assembly of Hibiscus sabdariffa L. provides insights into metabolisms of medicinal natural products.</title>
        <authorList>
            <person name="Kim T."/>
        </authorList>
    </citation>
    <scope>NUCLEOTIDE SEQUENCE [LARGE SCALE GENOMIC DNA]</scope>
    <source>
        <strain evidence="2">TK-2024</strain>
        <tissue evidence="2">Old leaves</tissue>
    </source>
</reference>
<keyword evidence="3" id="KW-1185">Reference proteome</keyword>
<proteinExistence type="predicted"/>
<accession>A0ABR2F1Z2</accession>
<keyword evidence="1" id="KW-1133">Transmembrane helix</keyword>
<comment type="caution">
    <text evidence="2">The sequence shown here is derived from an EMBL/GenBank/DDBJ whole genome shotgun (WGS) entry which is preliminary data.</text>
</comment>
<protein>
    <submittedName>
        <fullName evidence="2">Uncharacterized protein</fullName>
    </submittedName>
</protein>
<keyword evidence="1" id="KW-0812">Transmembrane</keyword>
<feature type="transmembrane region" description="Helical" evidence="1">
    <location>
        <begin position="39"/>
        <end position="58"/>
    </location>
</feature>
<gene>
    <name evidence="2" type="ORF">V6N12_007493</name>
</gene>
<evidence type="ECO:0000313" key="3">
    <source>
        <dbReference type="Proteomes" id="UP001472677"/>
    </source>
</evidence>